<dbReference type="Gene3D" id="3.30.160.60">
    <property type="entry name" value="Classic Zinc Finger"/>
    <property type="match status" value="4"/>
</dbReference>
<evidence type="ECO:0000256" key="6">
    <source>
        <dbReference type="ARBA" id="ARBA00023242"/>
    </source>
</evidence>
<dbReference type="GO" id="GO:0005694">
    <property type="term" value="C:chromosome"/>
    <property type="evidence" value="ECO:0000318"/>
    <property type="project" value="GO_Central"/>
</dbReference>
<keyword evidence="8" id="KW-1185">Reference proteome</keyword>
<reference evidence="7" key="2">
    <citation type="submission" date="2022-06" db="UniProtKB">
        <authorList>
            <consortium name="EnsemblMetazoa"/>
        </authorList>
    </citation>
    <scope>IDENTIFICATION</scope>
    <source>
        <strain evidence="7">PS312</strain>
    </source>
</reference>
<evidence type="ECO:0000313" key="8">
    <source>
        <dbReference type="Proteomes" id="UP000005239"/>
    </source>
</evidence>
<accession>A0A2A6D1Z1</accession>
<evidence type="ECO:0000313" key="7">
    <source>
        <dbReference type="EnsemblMetazoa" id="PPA20492.1"/>
    </source>
</evidence>
<dbReference type="PROSITE" id="PS00028">
    <property type="entry name" value="ZINC_FINGER_C2H2_1"/>
    <property type="match status" value="4"/>
</dbReference>
<evidence type="ECO:0000256" key="2">
    <source>
        <dbReference type="ARBA" id="ARBA00022723"/>
    </source>
</evidence>
<dbReference type="EnsemblMetazoa" id="PPA20492.1">
    <property type="protein sequence ID" value="PPA20492.1"/>
    <property type="gene ID" value="WBGene00110046"/>
</dbReference>
<dbReference type="Proteomes" id="UP000005239">
    <property type="component" value="Unassembled WGS sequence"/>
</dbReference>
<name>A0A2A6D1Z1_PRIPA</name>
<dbReference type="Pfam" id="PF00096">
    <property type="entry name" value="zf-C2H2"/>
    <property type="match status" value="3"/>
</dbReference>
<dbReference type="SMART" id="SM00355">
    <property type="entry name" value="ZnF_C2H2"/>
    <property type="match status" value="5"/>
</dbReference>
<evidence type="ECO:0000256" key="5">
    <source>
        <dbReference type="ARBA" id="ARBA00022833"/>
    </source>
</evidence>
<keyword evidence="3" id="KW-0677">Repeat</keyword>
<keyword evidence="5" id="KW-0862">Zinc</keyword>
<dbReference type="GO" id="GO:0000122">
    <property type="term" value="P:negative regulation of transcription by RNA polymerase II"/>
    <property type="evidence" value="ECO:0007669"/>
    <property type="project" value="UniProtKB-ARBA"/>
</dbReference>
<evidence type="ECO:0000256" key="3">
    <source>
        <dbReference type="ARBA" id="ARBA00022737"/>
    </source>
</evidence>
<dbReference type="InterPro" id="IPR050331">
    <property type="entry name" value="Zinc_finger"/>
</dbReference>
<proteinExistence type="predicted"/>
<evidence type="ECO:0000256" key="4">
    <source>
        <dbReference type="ARBA" id="ARBA00022771"/>
    </source>
</evidence>
<comment type="subcellular location">
    <subcellularLocation>
        <location evidence="1">Nucleus</location>
    </subcellularLocation>
</comment>
<dbReference type="GO" id="GO:0005634">
    <property type="term" value="C:nucleus"/>
    <property type="evidence" value="ECO:0007669"/>
    <property type="project" value="UniProtKB-SubCell"/>
</dbReference>
<dbReference type="GO" id="GO:0006357">
    <property type="term" value="P:regulation of transcription by RNA polymerase II"/>
    <property type="evidence" value="ECO:0000318"/>
    <property type="project" value="GO_Central"/>
</dbReference>
<dbReference type="GO" id="GO:0043035">
    <property type="term" value="F:chromatin insulator sequence binding"/>
    <property type="evidence" value="ECO:0000318"/>
    <property type="project" value="GO_Central"/>
</dbReference>
<protein>
    <submittedName>
        <fullName evidence="7">Zinc finger protein</fullName>
    </submittedName>
</protein>
<dbReference type="PROSITE" id="PS50157">
    <property type="entry name" value="ZINC_FINGER_C2H2_2"/>
    <property type="match status" value="5"/>
</dbReference>
<organism evidence="7 8">
    <name type="scientific">Pristionchus pacificus</name>
    <name type="common">Parasitic nematode worm</name>
    <dbReference type="NCBI Taxonomy" id="54126"/>
    <lineage>
        <taxon>Eukaryota</taxon>
        <taxon>Metazoa</taxon>
        <taxon>Ecdysozoa</taxon>
        <taxon>Nematoda</taxon>
        <taxon>Chromadorea</taxon>
        <taxon>Rhabditida</taxon>
        <taxon>Rhabditina</taxon>
        <taxon>Diplogasteromorpha</taxon>
        <taxon>Diplogasteroidea</taxon>
        <taxon>Neodiplogasteridae</taxon>
        <taxon>Pristionchus</taxon>
    </lineage>
</organism>
<gene>
    <name evidence="7" type="primary">WBGene00110046</name>
</gene>
<keyword evidence="2" id="KW-0479">Metal-binding</keyword>
<dbReference type="PANTHER" id="PTHR16515">
    <property type="entry name" value="PR DOMAIN ZINC FINGER PROTEIN"/>
    <property type="match status" value="1"/>
</dbReference>
<sequence length="233" mass="27125">MSTAVEYSCNECAMEFAFFRDLAKHKRAAQCREEEFNFDDEEPWQQPQQQHQYDVVEEEVKRRQGRPHKKAGSHQCPHCEKTVRFRSMLKQHMVVHTGERPFVCEECDYTCAHKQQLNTHRLRVHGLNPAQGQGRRGRPVKERPTLPCPQCPRTFQFQSKLDSHLRYHNGVKPFACSECAHAFEERCTLNKHLRRVHGAKVFTCRSTPSVAKSSIIFPASMPRRLLPSSHIDC</sequence>
<dbReference type="InterPro" id="IPR036236">
    <property type="entry name" value="Znf_C2H2_sf"/>
</dbReference>
<dbReference type="FunFam" id="3.30.160.60:FF:000446">
    <property type="entry name" value="Zinc finger protein"/>
    <property type="match status" value="2"/>
</dbReference>
<dbReference type="GO" id="GO:0008270">
    <property type="term" value="F:zinc ion binding"/>
    <property type="evidence" value="ECO:0007669"/>
    <property type="project" value="UniProtKB-KW"/>
</dbReference>
<reference evidence="8" key="1">
    <citation type="journal article" date="2008" name="Nat. Genet.">
        <title>The Pristionchus pacificus genome provides a unique perspective on nematode lifestyle and parasitism.</title>
        <authorList>
            <person name="Dieterich C."/>
            <person name="Clifton S.W."/>
            <person name="Schuster L.N."/>
            <person name="Chinwalla A."/>
            <person name="Delehaunty K."/>
            <person name="Dinkelacker I."/>
            <person name="Fulton L."/>
            <person name="Fulton R."/>
            <person name="Godfrey J."/>
            <person name="Minx P."/>
            <person name="Mitreva M."/>
            <person name="Roeseler W."/>
            <person name="Tian H."/>
            <person name="Witte H."/>
            <person name="Yang S.P."/>
            <person name="Wilson R.K."/>
            <person name="Sommer R.J."/>
        </authorList>
    </citation>
    <scope>NUCLEOTIDE SEQUENCE [LARGE SCALE GENOMIC DNA]</scope>
    <source>
        <strain evidence="8">PS312</strain>
    </source>
</reference>
<keyword evidence="6" id="KW-0539">Nucleus</keyword>
<dbReference type="OrthoDB" id="10068874at2759"/>
<evidence type="ECO:0000256" key="1">
    <source>
        <dbReference type="ARBA" id="ARBA00004123"/>
    </source>
</evidence>
<keyword evidence="4" id="KW-0863">Zinc-finger</keyword>
<dbReference type="AlphaFoldDB" id="A0A2A6D1Z1"/>
<accession>A0A8R1UCV0</accession>
<dbReference type="SUPFAM" id="SSF57667">
    <property type="entry name" value="beta-beta-alpha zinc fingers"/>
    <property type="match status" value="2"/>
</dbReference>
<dbReference type="PANTHER" id="PTHR16515:SF66">
    <property type="entry name" value="C2H2-TYPE DOMAIN-CONTAINING PROTEIN"/>
    <property type="match status" value="1"/>
</dbReference>
<dbReference type="InterPro" id="IPR013087">
    <property type="entry name" value="Znf_C2H2_type"/>
</dbReference>